<reference evidence="4 5" key="1">
    <citation type="submission" date="2020-07" db="EMBL/GenBank/DDBJ databases">
        <title>Telomere length de novo assembly of all 7 chromosomes of the fungus, Metarhizium brunneum, using a novel assembly pipeline.</title>
        <authorList>
            <person name="Saud z."/>
            <person name="Kortsinoglou A."/>
            <person name="Kouvelis V.N."/>
            <person name="Butt T.M."/>
        </authorList>
    </citation>
    <scope>NUCLEOTIDE SEQUENCE [LARGE SCALE GENOMIC DNA]</scope>
    <source>
        <strain evidence="4 5">4556</strain>
    </source>
</reference>
<sequence>MKLLLEERCKQSGNFDINARNSSGETPLHLATEAGQSLSVQLLLEHDANVDAITANGERAFHIAASLGHVQVMEKLLAARTEDYHLCDENKDQLNVLFVAVQKGHTRIVEMLLGVPIHPKKLRGVRESPLAMAAENLKKGRDMLRLFHERGWNINWRPEASIACTALHAAASVGNAPVVEYLLEKGAEHDVQDFMGRQPLHLALEGGDADVVKMLLSQGADIDARDEQNVSPLLLIANRKDTKMLEMVLERHPGVDIGSKQLPTKRTVLQECCFNPEATKLLLERGANATTRSDSNVVHAGFQPDCTGDDGGSILIAAAFYGQLATVQLLVERGANVNAADKKGTAAIHHAAMRDTPEMVEYLLRQGANLE</sequence>
<dbReference type="GeneID" id="26244203"/>
<keyword evidence="5" id="KW-1185">Reference proteome</keyword>
<dbReference type="OrthoDB" id="4936597at2759"/>
<evidence type="ECO:0000313" key="4">
    <source>
        <dbReference type="EMBL" id="QLI64018.1"/>
    </source>
</evidence>
<dbReference type="EMBL" id="CP058932">
    <property type="protein sequence ID" value="QLI64018.1"/>
    <property type="molecule type" value="Genomic_DNA"/>
</dbReference>
<dbReference type="Pfam" id="PF12796">
    <property type="entry name" value="Ank_2"/>
    <property type="match status" value="3"/>
</dbReference>
<feature type="repeat" description="ANK" evidence="3">
    <location>
        <begin position="23"/>
        <end position="55"/>
    </location>
</feature>
<dbReference type="PANTHER" id="PTHR24198:SF165">
    <property type="entry name" value="ANKYRIN REPEAT-CONTAINING PROTEIN-RELATED"/>
    <property type="match status" value="1"/>
</dbReference>
<evidence type="ECO:0000256" key="1">
    <source>
        <dbReference type="ARBA" id="ARBA00022737"/>
    </source>
</evidence>
<dbReference type="InterPro" id="IPR002110">
    <property type="entry name" value="Ankyrin_rpt"/>
</dbReference>
<evidence type="ECO:0000313" key="5">
    <source>
        <dbReference type="Proteomes" id="UP000510686"/>
    </source>
</evidence>
<dbReference type="Gene3D" id="1.25.40.20">
    <property type="entry name" value="Ankyrin repeat-containing domain"/>
    <property type="match status" value="2"/>
</dbReference>
<feature type="repeat" description="ANK" evidence="3">
    <location>
        <begin position="195"/>
        <end position="227"/>
    </location>
</feature>
<accession>A0A7D5UQ97</accession>
<feature type="repeat" description="ANK" evidence="3">
    <location>
        <begin position="162"/>
        <end position="194"/>
    </location>
</feature>
<dbReference type="PANTHER" id="PTHR24198">
    <property type="entry name" value="ANKYRIN REPEAT AND PROTEIN KINASE DOMAIN-CONTAINING PROTEIN"/>
    <property type="match status" value="1"/>
</dbReference>
<dbReference type="PROSITE" id="PS50297">
    <property type="entry name" value="ANK_REP_REGION"/>
    <property type="match status" value="5"/>
</dbReference>
<organism evidence="4 5">
    <name type="scientific">Metarhizium brunneum</name>
    <dbReference type="NCBI Taxonomy" id="500148"/>
    <lineage>
        <taxon>Eukaryota</taxon>
        <taxon>Fungi</taxon>
        <taxon>Dikarya</taxon>
        <taxon>Ascomycota</taxon>
        <taxon>Pezizomycotina</taxon>
        <taxon>Sordariomycetes</taxon>
        <taxon>Hypocreomycetidae</taxon>
        <taxon>Hypocreales</taxon>
        <taxon>Clavicipitaceae</taxon>
        <taxon>Metarhizium</taxon>
    </lineage>
</organism>
<dbReference type="RefSeq" id="XP_014542830.1">
    <property type="nucleotide sequence ID" value="XM_014687344.1"/>
</dbReference>
<evidence type="ECO:0000256" key="2">
    <source>
        <dbReference type="ARBA" id="ARBA00023043"/>
    </source>
</evidence>
<keyword evidence="1" id="KW-0677">Repeat</keyword>
<name>A0A7D5UQ97_9HYPO</name>
<dbReference type="KEGG" id="mbrn:26244203"/>
<feature type="repeat" description="ANK" evidence="3">
    <location>
        <begin position="343"/>
        <end position="371"/>
    </location>
</feature>
<feature type="repeat" description="ANK" evidence="3">
    <location>
        <begin position="310"/>
        <end position="342"/>
    </location>
</feature>
<protein>
    <submittedName>
        <fullName evidence="4">Ankyrin-2</fullName>
    </submittedName>
</protein>
<dbReference type="Proteomes" id="UP000510686">
    <property type="component" value="Chromosome 1"/>
</dbReference>
<dbReference type="PROSITE" id="PS50088">
    <property type="entry name" value="ANK_REPEAT"/>
    <property type="match status" value="5"/>
</dbReference>
<evidence type="ECO:0000256" key="3">
    <source>
        <dbReference type="PROSITE-ProRule" id="PRU00023"/>
    </source>
</evidence>
<proteinExistence type="predicted"/>
<dbReference type="AlphaFoldDB" id="A0A7D5UQ97"/>
<gene>
    <name evidence="4" type="primary">ANK2_0</name>
    <name evidence="4" type="ORF">G6M90_00g002510</name>
</gene>
<dbReference type="InterPro" id="IPR036770">
    <property type="entry name" value="Ankyrin_rpt-contain_sf"/>
</dbReference>
<dbReference type="SUPFAM" id="SSF48403">
    <property type="entry name" value="Ankyrin repeat"/>
    <property type="match status" value="1"/>
</dbReference>
<dbReference type="SMART" id="SM00248">
    <property type="entry name" value="ANK"/>
    <property type="match status" value="10"/>
</dbReference>
<keyword evidence="2 3" id="KW-0040">ANK repeat</keyword>
<dbReference type="PRINTS" id="PR01415">
    <property type="entry name" value="ANKYRIN"/>
</dbReference>